<keyword evidence="2" id="KW-1185">Reference proteome</keyword>
<name>A0AAD8K3U4_TARER</name>
<sequence>MASLLRLITCNLVASSIRRPTIVYASHFLTIHAAHRSYTTMPKDDFYDQSCPRIIWPKISSISFHMWMDPEEHDWYLDLYIPRNDPHGSTTKEELHIQQKIHGLDMKDLIASTVHEHKGKMHKESINLTHKSSNNVNEEMKDGTLKTNIMTNILANDIIDSFRDISAKRRWAYYGSCFSP</sequence>
<accession>A0AAD8K3U4</accession>
<evidence type="ECO:0000313" key="2">
    <source>
        <dbReference type="Proteomes" id="UP001229421"/>
    </source>
</evidence>
<comment type="caution">
    <text evidence="1">The sequence shown here is derived from an EMBL/GenBank/DDBJ whole genome shotgun (WGS) entry which is preliminary data.</text>
</comment>
<gene>
    <name evidence="1" type="ORF">QVD17_31159</name>
</gene>
<protein>
    <submittedName>
        <fullName evidence="1">Uncharacterized protein</fullName>
    </submittedName>
</protein>
<dbReference type="EMBL" id="JAUHHV010000008">
    <property type="protein sequence ID" value="KAK1415378.1"/>
    <property type="molecule type" value="Genomic_DNA"/>
</dbReference>
<dbReference type="Proteomes" id="UP001229421">
    <property type="component" value="Unassembled WGS sequence"/>
</dbReference>
<evidence type="ECO:0000313" key="1">
    <source>
        <dbReference type="EMBL" id="KAK1415378.1"/>
    </source>
</evidence>
<proteinExistence type="predicted"/>
<reference evidence="1" key="1">
    <citation type="journal article" date="2023" name="bioRxiv">
        <title>Improved chromosome-level genome assembly for marigold (Tagetes erecta).</title>
        <authorList>
            <person name="Jiang F."/>
            <person name="Yuan L."/>
            <person name="Wang S."/>
            <person name="Wang H."/>
            <person name="Xu D."/>
            <person name="Wang A."/>
            <person name="Fan W."/>
        </authorList>
    </citation>
    <scope>NUCLEOTIDE SEQUENCE</scope>
    <source>
        <strain evidence="1">WSJ</strain>
        <tissue evidence="1">Leaf</tissue>
    </source>
</reference>
<dbReference type="AlphaFoldDB" id="A0AAD8K3U4"/>
<organism evidence="1 2">
    <name type="scientific">Tagetes erecta</name>
    <name type="common">African marigold</name>
    <dbReference type="NCBI Taxonomy" id="13708"/>
    <lineage>
        <taxon>Eukaryota</taxon>
        <taxon>Viridiplantae</taxon>
        <taxon>Streptophyta</taxon>
        <taxon>Embryophyta</taxon>
        <taxon>Tracheophyta</taxon>
        <taxon>Spermatophyta</taxon>
        <taxon>Magnoliopsida</taxon>
        <taxon>eudicotyledons</taxon>
        <taxon>Gunneridae</taxon>
        <taxon>Pentapetalae</taxon>
        <taxon>asterids</taxon>
        <taxon>campanulids</taxon>
        <taxon>Asterales</taxon>
        <taxon>Asteraceae</taxon>
        <taxon>Asteroideae</taxon>
        <taxon>Heliantheae alliance</taxon>
        <taxon>Tageteae</taxon>
        <taxon>Tagetes</taxon>
    </lineage>
</organism>